<evidence type="ECO:0000256" key="2">
    <source>
        <dbReference type="ARBA" id="ARBA00023034"/>
    </source>
</evidence>
<dbReference type="HOGENOM" id="CLU_002231_0_0_1"/>
<feature type="region of interest" description="Disordered" evidence="3">
    <location>
        <begin position="737"/>
        <end position="770"/>
    </location>
</feature>
<dbReference type="KEGG" id="pgu:PGUG_02906"/>
<feature type="region of interest" description="Disordered" evidence="3">
    <location>
        <begin position="213"/>
        <end position="233"/>
    </location>
</feature>
<dbReference type="Pfam" id="PF26283">
    <property type="entry name" value="Ig_TRAPPC9-Trs120_4th"/>
    <property type="match status" value="1"/>
</dbReference>
<feature type="compositionally biased region" description="Low complexity" evidence="3">
    <location>
        <begin position="311"/>
        <end position="338"/>
    </location>
</feature>
<evidence type="ECO:0000259" key="6">
    <source>
        <dbReference type="Pfam" id="PF26254"/>
    </source>
</evidence>
<reference evidence="9 10" key="1">
    <citation type="journal article" date="2009" name="Nature">
        <title>Evolution of pathogenicity and sexual reproduction in eight Candida genomes.</title>
        <authorList>
            <person name="Butler G."/>
            <person name="Rasmussen M.D."/>
            <person name="Lin M.F."/>
            <person name="Santos M.A."/>
            <person name="Sakthikumar S."/>
            <person name="Munro C.A."/>
            <person name="Rheinbay E."/>
            <person name="Grabherr M."/>
            <person name="Forche A."/>
            <person name="Reedy J.L."/>
            <person name="Agrafioti I."/>
            <person name="Arnaud M.B."/>
            <person name="Bates S."/>
            <person name="Brown A.J."/>
            <person name="Brunke S."/>
            <person name="Costanzo M.C."/>
            <person name="Fitzpatrick D.A."/>
            <person name="de Groot P.W."/>
            <person name="Harris D."/>
            <person name="Hoyer L.L."/>
            <person name="Hube B."/>
            <person name="Klis F.M."/>
            <person name="Kodira C."/>
            <person name="Lennard N."/>
            <person name="Logue M.E."/>
            <person name="Martin R."/>
            <person name="Neiman A.M."/>
            <person name="Nikolaou E."/>
            <person name="Quail M.A."/>
            <person name="Quinn J."/>
            <person name="Santos M.C."/>
            <person name="Schmitzberger F.F."/>
            <person name="Sherlock G."/>
            <person name="Shah P."/>
            <person name="Silverstein K.A."/>
            <person name="Skrzypek M.S."/>
            <person name="Soll D."/>
            <person name="Staggs R."/>
            <person name="Stansfield I."/>
            <person name="Stumpf M.P."/>
            <person name="Sudbery P.E."/>
            <person name="Srikantha T."/>
            <person name="Zeng Q."/>
            <person name="Berman J."/>
            <person name="Berriman M."/>
            <person name="Heitman J."/>
            <person name="Gow N.A."/>
            <person name="Lorenz M.C."/>
            <person name="Birren B.W."/>
            <person name="Kellis M."/>
            <person name="Cuomo C.A."/>
        </authorList>
    </citation>
    <scope>NUCLEOTIDE SEQUENCE [LARGE SCALE GENOMIC DNA]</scope>
    <source>
        <strain evidence="10">ATCC 6260 / CBS 566 / DSM 6381 / JCM 1539 / NBRC 10279 / NRRL Y-324</strain>
    </source>
</reference>
<feature type="region of interest" description="Disordered" evidence="3">
    <location>
        <begin position="311"/>
        <end position="354"/>
    </location>
</feature>
<dbReference type="OrthoDB" id="27962at2759"/>
<dbReference type="Pfam" id="PF26282">
    <property type="entry name" value="Ig_TRAPPC9-Trs120_3rd"/>
    <property type="match status" value="1"/>
</dbReference>
<dbReference type="eggNOG" id="KOG1953">
    <property type="taxonomic scope" value="Eukaryota"/>
</dbReference>
<evidence type="ECO:0000256" key="3">
    <source>
        <dbReference type="SAM" id="MobiDB-lite"/>
    </source>
</evidence>
<dbReference type="RefSeq" id="XP_001485177.2">
    <property type="nucleotide sequence ID" value="XM_001485127.1"/>
</dbReference>
<feature type="domain" description="Trs120/TRAPPC9 third Ig-like" evidence="7">
    <location>
        <begin position="1021"/>
        <end position="1200"/>
    </location>
</feature>
<feature type="compositionally biased region" description="Polar residues" evidence="3">
    <location>
        <begin position="213"/>
        <end position="227"/>
    </location>
</feature>
<comment type="subcellular location">
    <subcellularLocation>
        <location evidence="1">Golgi apparatus</location>
    </subcellularLocation>
</comment>
<dbReference type="InterPro" id="IPR058563">
    <property type="entry name" value="Trs120_TRAPPC9_N"/>
</dbReference>
<evidence type="ECO:0000313" key="9">
    <source>
        <dbReference type="EMBL" id="EDK38808.2"/>
    </source>
</evidence>
<dbReference type="InterPro" id="IPR058568">
    <property type="entry name" value="Ig_TRAPPC9_Trs120_4th"/>
</dbReference>
<dbReference type="STRING" id="294746.A5DI05"/>
<feature type="domain" description="Trs120/TRAPPC9 fourth Ig-like" evidence="8">
    <location>
        <begin position="1209"/>
        <end position="1343"/>
    </location>
</feature>
<dbReference type="GO" id="GO:0005802">
    <property type="term" value="C:trans-Golgi network"/>
    <property type="evidence" value="ECO:0007669"/>
    <property type="project" value="TreeGrafter"/>
</dbReference>
<dbReference type="InParanoid" id="A5DI05"/>
<feature type="compositionally biased region" description="Polar residues" evidence="3">
    <location>
        <begin position="743"/>
        <end position="755"/>
    </location>
</feature>
<name>A5DI05_PICGU</name>
<dbReference type="Pfam" id="PF26254">
    <property type="entry name" value="Ig_TRAPPC9-Trs120_1st"/>
    <property type="match status" value="2"/>
</dbReference>
<feature type="domain" description="Trs120/TRAPPC9 first Ig-like" evidence="6">
    <location>
        <begin position="622"/>
        <end position="710"/>
    </location>
</feature>
<dbReference type="InterPro" id="IPR058564">
    <property type="entry name" value="TPR_TRAPPC9_Trs120"/>
</dbReference>
<dbReference type="InterPro" id="IPR058565">
    <property type="entry name" value="Ig_TRAPPC9_Trs120_1st"/>
</dbReference>
<feature type="domain" description="Trs120/TRAPPC9 TPR region" evidence="5">
    <location>
        <begin position="364"/>
        <end position="601"/>
    </location>
</feature>
<dbReference type="VEuPathDB" id="FungiDB:PGUG_02906"/>
<dbReference type="PANTHER" id="PTHR21512">
    <property type="entry name" value="TRAFFICKING PROTEIN PARTICLE COMPLEX SUBUNIT 9"/>
    <property type="match status" value="1"/>
</dbReference>
<dbReference type="Pfam" id="PF08626">
    <property type="entry name" value="TRAPPC9-Trs120"/>
    <property type="match status" value="1"/>
</dbReference>
<keyword evidence="10" id="KW-1185">Reference proteome</keyword>
<keyword evidence="2" id="KW-0333">Golgi apparatus</keyword>
<evidence type="ECO:0000259" key="4">
    <source>
        <dbReference type="Pfam" id="PF08626"/>
    </source>
</evidence>
<sequence length="1344" mass="149654">MYSFVGPARVRVLVVPCNRCSSTQYSRYISEIRSGPSEVRLLDVSVESQLHHHNPKSYPQGRILYNFVTSDDNKESIFLHDFEPWRKTFIVVAVGPYSDTPSVSIDQLKTSFPSAIVHNIIHFDTPPDDFKRLCPPSDHSQRSTFYYSGSLTALETILCSISANFLAALDSYTDSFSNITLRSPVSISDSNTIARTITSAQKRLSSGSFKVSFNPSHGSGQSSPSTESKTRHLGRQQKVLGSFALLAGNYAAASSHFVEAITNLRKVDDNLWLGNALEGLAVSTVLLHYVGMPASLNPTVLPTLQLSKSKLSSDMSSSAPPRPSSESSLGSKSLRNSLPATSSPRNSSTNYRGTYDLASTPPAEVIKLLAFRAIHYYSNTLNDLEDTVPDMVYIDSLIRTIKFAICIYLGGGELSLNVLDAVVRNTKLDNNLQGSAVMKTEILKEMDKVFNLQLVDMSVYQQCKLYSCLATMYGDLGLHRKRAFILRTFLVGLLPSLASNKEGKMAPAEYSSLREVFELLFQAYGVDAETESSATAASNVATHWATIKLSLLKLAISIGSANHDDQFVVHICTLLLTRFAHCLSSHDQQKTKERINSVIQEYTHNNSGHSPLSVPYWDPYLVRRVKLVTSKKREELIPFSEISEQSGSSNLVGKNNAQSDGLIFNPYRRNSTVISKDKLVVKDDLFQLKITLQNPFGFELDIHDIEIVTDSKSTVQTLFSLTKPVTNSNFSTWSSGLRKMGPASNSMPSLNQRPQRPQPGKRNPSGFTRSAVNVPRYDDLTIAPFTIQSFLVTFKPETIGITEIKGFNIVVANCNKQTFLIVDEEKFDHCIKLKDNQQIMNTSSVIQNLESCSIGDRASTKSLILNVIPPQPMLTLSESSIVNGMLMLLEGEKYHFTATLTNESEHAINYLSFAFWDSTVDTINRQLSNAGRSGLSPNDIYNLEWSLIHDKPFRIQNKEAFSGKIIEPHSKLKIDFEVNGKRGMRESKVMLDYANKGHDRSRSFVKSISIPIQFTVLPSLELVNFDVVTLNSTSLLDFHLRNLPEEGGSNALKATVDFLTFARKTGDIADFCLLALDLRNSWKEIISFKVDGNSPKLELQGFIDPGKTVRVFVPFRRLSWKDNDLHKPIPSLRNKQFVKNKNYTEKEEETHKELFWLKESLLENVKGSWHTGSGHHEAQSRTGNFGLRAVRLEPRMASILLHDRVQLQHEILASDNCPLERTGPQFSLKTDEFYTIRTTITNYLDRTIYGTVRNLPYSLSSTSAKIGGTVGSSVKSVAASDKKILVNGVLQNHIGHPGVAAHSSHRISTTFVVLEKGEYEWGAILDIFDGENVIGRDPLLLQVA</sequence>
<dbReference type="Pfam" id="PF26251">
    <property type="entry name" value="TPR_TRAPPC9-Trs120"/>
    <property type="match status" value="1"/>
</dbReference>
<gene>
    <name evidence="9" type="ORF">PGUG_02906</name>
</gene>
<feature type="domain" description="Trs120/TRAPPC9 N-terminal" evidence="4">
    <location>
        <begin position="1"/>
        <end position="297"/>
    </location>
</feature>
<evidence type="ECO:0000256" key="1">
    <source>
        <dbReference type="ARBA" id="ARBA00004555"/>
    </source>
</evidence>
<protein>
    <submittedName>
        <fullName evidence="9">Uncharacterized protein</fullName>
    </submittedName>
</protein>
<proteinExistence type="predicted"/>
<evidence type="ECO:0000259" key="8">
    <source>
        <dbReference type="Pfam" id="PF26283"/>
    </source>
</evidence>
<feature type="domain" description="Trs120/TRAPPC9 first Ig-like" evidence="6">
    <location>
        <begin position="779"/>
        <end position="869"/>
    </location>
</feature>
<dbReference type="FunCoup" id="A5DI05">
    <property type="interactions" value="35"/>
</dbReference>
<evidence type="ECO:0000259" key="5">
    <source>
        <dbReference type="Pfam" id="PF26251"/>
    </source>
</evidence>
<accession>A5DI05</accession>
<evidence type="ECO:0000313" key="10">
    <source>
        <dbReference type="Proteomes" id="UP000001997"/>
    </source>
</evidence>
<dbReference type="InterPro" id="IPR013935">
    <property type="entry name" value="Trs120_TRAPPC9"/>
</dbReference>
<dbReference type="InterPro" id="IPR058567">
    <property type="entry name" value="Ig_TRAPPC9_Trs120_3rd"/>
</dbReference>
<evidence type="ECO:0000259" key="7">
    <source>
        <dbReference type="Pfam" id="PF26282"/>
    </source>
</evidence>
<dbReference type="OMA" id="EHSRDRM"/>
<dbReference type="Pfam" id="PF26280">
    <property type="entry name" value="Ig_TRAPPC9-Trs120_2nd"/>
    <property type="match status" value="1"/>
</dbReference>
<dbReference type="GeneID" id="5126510"/>
<organism evidence="9 10">
    <name type="scientific">Meyerozyma guilliermondii (strain ATCC 6260 / CBS 566 / DSM 6381 / JCM 1539 / NBRC 10279 / NRRL Y-324)</name>
    <name type="common">Yeast</name>
    <name type="synonym">Candida guilliermondii</name>
    <dbReference type="NCBI Taxonomy" id="294746"/>
    <lineage>
        <taxon>Eukaryota</taxon>
        <taxon>Fungi</taxon>
        <taxon>Dikarya</taxon>
        <taxon>Ascomycota</taxon>
        <taxon>Saccharomycotina</taxon>
        <taxon>Pichiomycetes</taxon>
        <taxon>Debaryomycetaceae</taxon>
        <taxon>Meyerozyma</taxon>
    </lineage>
</organism>
<dbReference type="EMBL" id="CH408157">
    <property type="protein sequence ID" value="EDK38808.2"/>
    <property type="molecule type" value="Genomic_DNA"/>
</dbReference>
<dbReference type="Proteomes" id="UP000001997">
    <property type="component" value="Unassembled WGS sequence"/>
</dbReference>
<feature type="compositionally biased region" description="Polar residues" evidence="3">
    <location>
        <begin position="339"/>
        <end position="352"/>
    </location>
</feature>
<dbReference type="PANTHER" id="PTHR21512:SF5">
    <property type="entry name" value="TRAFFICKING PROTEIN PARTICLE COMPLEX SUBUNIT 9"/>
    <property type="match status" value="1"/>
</dbReference>